<keyword evidence="6" id="KW-1185">Reference proteome</keyword>
<dbReference type="CDD" id="cd01335">
    <property type="entry name" value="Radical_SAM"/>
    <property type="match status" value="1"/>
</dbReference>
<dbReference type="SUPFAM" id="SSF102114">
    <property type="entry name" value="Radical SAM enzymes"/>
    <property type="match status" value="1"/>
</dbReference>
<dbReference type="Proteomes" id="UP000184465">
    <property type="component" value="Unassembled WGS sequence"/>
</dbReference>
<sequence length="295" mass="33686">MVKYIKAKTIIAHNKYSDAWFGTKYNMNIYRGCSHGCIYCDSRSACYQIEDFDRIAAKKDALYIIEKELKSKRKRGIVGTGAMSDPYNPFENKYRLTRGALELINRYQFGINITTKSDLITRDIDILKEINIHSPVCIGITITASADALSAKIEPQAPASSKRFAAIDKLADNGIYTGILMMPILPFISDNEENIVSIIKLAAEAGAKFIYPSLGVTLRLGQREYFYKNLDRLYPGLKEKYDRTFGDTYQCTSYNHKKLWESFSKACEEYNIAYRMRDIIKGAENDVHMKQISLF</sequence>
<evidence type="ECO:0000256" key="1">
    <source>
        <dbReference type="ARBA" id="ARBA00022723"/>
    </source>
</evidence>
<evidence type="ECO:0000256" key="2">
    <source>
        <dbReference type="ARBA" id="ARBA00023004"/>
    </source>
</evidence>
<reference evidence="5 6" key="1">
    <citation type="submission" date="2016-11" db="EMBL/GenBank/DDBJ databases">
        <authorList>
            <person name="Jaros S."/>
            <person name="Januszkiewicz K."/>
            <person name="Wedrychowicz H."/>
        </authorList>
    </citation>
    <scope>NUCLEOTIDE SEQUENCE [LARGE SCALE GENOMIC DNA]</scope>
    <source>
        <strain evidence="5 6">DSM 15212</strain>
    </source>
</reference>
<evidence type="ECO:0000313" key="5">
    <source>
        <dbReference type="EMBL" id="SHK12117.1"/>
    </source>
</evidence>
<evidence type="ECO:0000313" key="6">
    <source>
        <dbReference type="Proteomes" id="UP000184465"/>
    </source>
</evidence>
<dbReference type="Gene3D" id="3.80.30.30">
    <property type="match status" value="1"/>
</dbReference>
<keyword evidence="5" id="KW-0456">Lyase</keyword>
<dbReference type="SFLD" id="SFLDS00029">
    <property type="entry name" value="Radical_SAM"/>
    <property type="match status" value="1"/>
</dbReference>
<proteinExistence type="predicted"/>
<dbReference type="GO" id="GO:0051536">
    <property type="term" value="F:iron-sulfur cluster binding"/>
    <property type="evidence" value="ECO:0007669"/>
    <property type="project" value="UniProtKB-KW"/>
</dbReference>
<accession>A0A1M6PW50</accession>
<dbReference type="GO" id="GO:0016829">
    <property type="term" value="F:lyase activity"/>
    <property type="evidence" value="ECO:0007669"/>
    <property type="project" value="UniProtKB-KW"/>
</dbReference>
<dbReference type="SMART" id="SM00729">
    <property type="entry name" value="Elp3"/>
    <property type="match status" value="1"/>
</dbReference>
<gene>
    <name evidence="5" type="ORF">SAMN02745912_02321</name>
</gene>
<dbReference type="GO" id="GO:0046872">
    <property type="term" value="F:metal ion binding"/>
    <property type="evidence" value="ECO:0007669"/>
    <property type="project" value="UniProtKB-KW"/>
</dbReference>
<dbReference type="SFLD" id="SFLDG01084">
    <property type="entry name" value="Uncharacterised_Radical_SAM_Su"/>
    <property type="match status" value="1"/>
</dbReference>
<dbReference type="AlphaFoldDB" id="A0A1M6PW50"/>
<dbReference type="Pfam" id="PF04055">
    <property type="entry name" value="Radical_SAM"/>
    <property type="match status" value="1"/>
</dbReference>
<organism evidence="5 6">
    <name type="scientific">Paramaledivibacter caminithermalis (strain DSM 15212 / CIP 107654 / DViRD3)</name>
    <name type="common">Clostridium caminithermale</name>
    <dbReference type="NCBI Taxonomy" id="1121301"/>
    <lineage>
        <taxon>Bacteria</taxon>
        <taxon>Bacillati</taxon>
        <taxon>Bacillota</taxon>
        <taxon>Clostridia</taxon>
        <taxon>Peptostreptococcales</taxon>
        <taxon>Caminicellaceae</taxon>
        <taxon>Paramaledivibacter</taxon>
    </lineage>
</organism>
<dbReference type="PANTHER" id="PTHR43432">
    <property type="entry name" value="SLR0285 PROTEIN"/>
    <property type="match status" value="1"/>
</dbReference>
<protein>
    <submittedName>
        <fullName evidence="5">DNA repair photolyase</fullName>
    </submittedName>
</protein>
<name>A0A1M6PW50_PARC5</name>
<evidence type="ECO:0000256" key="3">
    <source>
        <dbReference type="ARBA" id="ARBA00023014"/>
    </source>
</evidence>
<feature type="domain" description="Elp3/MiaA/NifB-like radical SAM core" evidence="4">
    <location>
        <begin position="23"/>
        <end position="235"/>
    </location>
</feature>
<keyword evidence="2" id="KW-0408">Iron</keyword>
<dbReference type="InterPro" id="IPR007197">
    <property type="entry name" value="rSAM"/>
</dbReference>
<dbReference type="InterPro" id="IPR058240">
    <property type="entry name" value="rSAM_sf"/>
</dbReference>
<evidence type="ECO:0000259" key="4">
    <source>
        <dbReference type="SMART" id="SM00729"/>
    </source>
</evidence>
<dbReference type="InterPro" id="IPR006638">
    <property type="entry name" value="Elp3/MiaA/NifB-like_rSAM"/>
</dbReference>
<dbReference type="PANTHER" id="PTHR43432:SF5">
    <property type="entry name" value="ELP3_MIAA_NIFB-LIKE RADICAL SAM CORE DOMAIN-CONTAINING PROTEIN"/>
    <property type="match status" value="1"/>
</dbReference>
<keyword evidence="3" id="KW-0411">Iron-sulfur</keyword>
<keyword evidence="1" id="KW-0479">Metal-binding</keyword>
<dbReference type="EMBL" id="FRAG01000027">
    <property type="protein sequence ID" value="SHK12117.1"/>
    <property type="molecule type" value="Genomic_DNA"/>
</dbReference>
<dbReference type="STRING" id="1121301.SAMN02745912_02321"/>
<dbReference type="InterPro" id="IPR040086">
    <property type="entry name" value="MJ0683-like"/>
</dbReference>